<dbReference type="InterPro" id="IPR051909">
    <property type="entry name" value="MFP_Cation_Efflux"/>
</dbReference>
<dbReference type="InterPro" id="IPR058649">
    <property type="entry name" value="CzcB_C"/>
</dbReference>
<feature type="domain" description="CzcB-like C-terminal circularly permuted SH3-like" evidence="11">
    <location>
        <begin position="334"/>
        <end position="392"/>
    </location>
</feature>
<dbReference type="Gene3D" id="2.40.420.20">
    <property type="match status" value="1"/>
</dbReference>
<dbReference type="FunFam" id="2.40.420.20:FF:000006">
    <property type="entry name" value="RND family efflux transporter MFP subunit"/>
    <property type="match status" value="1"/>
</dbReference>
<dbReference type="Pfam" id="PF25954">
    <property type="entry name" value="Beta-barrel_RND_2"/>
    <property type="match status" value="1"/>
</dbReference>
<keyword evidence="3" id="KW-0862">Zinc</keyword>
<dbReference type="GO" id="GO:0060003">
    <property type="term" value="P:copper ion export"/>
    <property type="evidence" value="ECO:0007669"/>
    <property type="project" value="TreeGrafter"/>
</dbReference>
<dbReference type="SUPFAM" id="SSF111369">
    <property type="entry name" value="HlyD-like secretion proteins"/>
    <property type="match status" value="1"/>
</dbReference>
<dbReference type="OrthoDB" id="5290559at2"/>
<sequence length="406" mass="43509">MNHSTLTHATKLLFALGALTLVGCGNADPTSVPKPAPVAGREISGAAGGASSQATDHDEQPTLRLTPEQRQANGIKVEPLRLVEAAERVVVTATIQPNQDRLFHVAPRAAGRITQVFARLGDRVTRGQVLATLDSIEVGQAHSVYLQAESELSLAQANFERAQRLHAEQIIPEKDYLRARADYETALAKARAAADRLRLLGVAPAKTAQAQSVFPLRSPYAGTVIEKHAVLGELADPKESLFTIADLSVVWIEANLAEKDLGKVRVGAPARVSVAAYPDEVFEGRVTYVSSVMDKETRTVRARVEVPNPDDRLKAQMFATVAIESKTRTKVMLIPKDAVTLLQGQPIVFVEEQDGFEPRAVRLGESTAGGVVVHEGLKEGDAVVVSGAYTLKSLVLKSQLGAGHGH</sequence>
<comment type="function">
    <text evidence="5">CzcA and CzcB together would act in zinc efflux nearly as effectively as the complete czc efflux system (CzcABC). The CzcB protein is thought to funnel zinc cations to the CzcA transport protein.</text>
</comment>
<dbReference type="InParanoid" id="A0A5C7EHZ6"/>
<dbReference type="Pfam" id="PF25973">
    <property type="entry name" value="BSH_CzcB"/>
    <property type="match status" value="1"/>
</dbReference>
<evidence type="ECO:0000259" key="8">
    <source>
        <dbReference type="Pfam" id="PF25893"/>
    </source>
</evidence>
<evidence type="ECO:0000259" key="11">
    <source>
        <dbReference type="Pfam" id="PF25975"/>
    </source>
</evidence>
<evidence type="ECO:0000256" key="6">
    <source>
        <dbReference type="SAM" id="MobiDB-lite"/>
    </source>
</evidence>
<evidence type="ECO:0000259" key="10">
    <source>
        <dbReference type="Pfam" id="PF25973"/>
    </source>
</evidence>
<dbReference type="EMBL" id="VPFL01000029">
    <property type="protein sequence ID" value="TXF10464.1"/>
    <property type="molecule type" value="Genomic_DNA"/>
</dbReference>
<evidence type="ECO:0000259" key="9">
    <source>
        <dbReference type="Pfam" id="PF25954"/>
    </source>
</evidence>
<evidence type="ECO:0000256" key="3">
    <source>
        <dbReference type="ARBA" id="ARBA00022833"/>
    </source>
</evidence>
<dbReference type="PANTHER" id="PTHR30097:SF15">
    <property type="entry name" value="CATION EFFLUX SYSTEM PROTEIN CUSB"/>
    <property type="match status" value="1"/>
</dbReference>
<dbReference type="GO" id="GO:0022857">
    <property type="term" value="F:transmembrane transporter activity"/>
    <property type="evidence" value="ECO:0007669"/>
    <property type="project" value="InterPro"/>
</dbReference>
<proteinExistence type="inferred from homology"/>
<dbReference type="GO" id="GO:0046914">
    <property type="term" value="F:transition metal ion binding"/>
    <property type="evidence" value="ECO:0007669"/>
    <property type="project" value="TreeGrafter"/>
</dbReference>
<organism evidence="12 13">
    <name type="scientific">Pelomicrobium methylotrophicum</name>
    <dbReference type="NCBI Taxonomy" id="2602750"/>
    <lineage>
        <taxon>Bacteria</taxon>
        <taxon>Pseudomonadati</taxon>
        <taxon>Pseudomonadota</taxon>
        <taxon>Hydrogenophilia</taxon>
        <taxon>Hydrogenophilia incertae sedis</taxon>
        <taxon>Pelomicrobium</taxon>
    </lineage>
</organism>
<comment type="caution">
    <text evidence="12">The sequence shown here is derived from an EMBL/GenBank/DDBJ whole genome shotgun (WGS) entry which is preliminary data.</text>
</comment>
<evidence type="ECO:0000256" key="1">
    <source>
        <dbReference type="ARBA" id="ARBA00009477"/>
    </source>
</evidence>
<dbReference type="GO" id="GO:0046686">
    <property type="term" value="P:response to cadmium ion"/>
    <property type="evidence" value="ECO:0007669"/>
    <property type="project" value="UniProtKB-KW"/>
</dbReference>
<dbReference type="InterPro" id="IPR058648">
    <property type="entry name" value="HH_CzcB-like"/>
</dbReference>
<comment type="similarity">
    <text evidence="1">Belongs to the membrane fusion protein (MFP) (TC 8.A.1) family.</text>
</comment>
<name>A0A5C7EHZ6_9PROT</name>
<feature type="region of interest" description="Disordered" evidence="6">
    <location>
        <begin position="30"/>
        <end position="71"/>
    </location>
</feature>
<evidence type="ECO:0000256" key="4">
    <source>
        <dbReference type="ARBA" id="ARBA00043263"/>
    </source>
</evidence>
<dbReference type="InterPro" id="IPR058647">
    <property type="entry name" value="BSH_CzcB-like"/>
</dbReference>
<evidence type="ECO:0000256" key="5">
    <source>
        <dbReference type="ARBA" id="ARBA00058766"/>
    </source>
</evidence>
<keyword evidence="4" id="KW-0105">Cadmium resistance</keyword>
<dbReference type="Proteomes" id="UP000321201">
    <property type="component" value="Unassembled WGS sequence"/>
</dbReference>
<dbReference type="GO" id="GO:0030288">
    <property type="term" value="C:outer membrane-bounded periplasmic space"/>
    <property type="evidence" value="ECO:0007669"/>
    <property type="project" value="TreeGrafter"/>
</dbReference>
<evidence type="ECO:0000313" key="12">
    <source>
        <dbReference type="EMBL" id="TXF10464.1"/>
    </source>
</evidence>
<dbReference type="Pfam" id="PF25893">
    <property type="entry name" value="HH_CzcB"/>
    <property type="match status" value="1"/>
</dbReference>
<feature type="chain" id="PRO_5022863096" evidence="7">
    <location>
        <begin position="28"/>
        <end position="406"/>
    </location>
</feature>
<keyword evidence="7" id="KW-0732">Signal</keyword>
<dbReference type="InterPro" id="IPR006143">
    <property type="entry name" value="RND_pump_MFP"/>
</dbReference>
<keyword evidence="13" id="KW-1185">Reference proteome</keyword>
<feature type="domain" description="CusB-like beta-barrel" evidence="9">
    <location>
        <begin position="250"/>
        <end position="326"/>
    </location>
</feature>
<reference evidence="12 13" key="1">
    <citation type="submission" date="2019-08" db="EMBL/GenBank/DDBJ databases">
        <title>Pelomicrobium methylotrophicum gen. nov., sp. nov. a moderately thermophilic, facultatively anaerobic, lithoautotrophic and methylotrophic bacterium isolated from a terrestrial mud volcano.</title>
        <authorList>
            <person name="Slobodkina G.B."/>
            <person name="Merkel A.Y."/>
            <person name="Slobodkin A.I."/>
        </authorList>
    </citation>
    <scope>NUCLEOTIDE SEQUENCE [LARGE SCALE GENOMIC DNA]</scope>
    <source>
        <strain evidence="12 13">SM250</strain>
    </source>
</reference>
<evidence type="ECO:0000256" key="2">
    <source>
        <dbReference type="ARBA" id="ARBA00022448"/>
    </source>
</evidence>
<dbReference type="GO" id="GO:0016020">
    <property type="term" value="C:membrane"/>
    <property type="evidence" value="ECO:0007669"/>
    <property type="project" value="InterPro"/>
</dbReference>
<dbReference type="FunFam" id="2.40.30.170:FF:000010">
    <property type="entry name" value="Efflux RND transporter periplasmic adaptor subunit"/>
    <property type="match status" value="1"/>
</dbReference>
<dbReference type="RefSeq" id="WP_147801009.1">
    <property type="nucleotide sequence ID" value="NZ_VPFL01000029.1"/>
</dbReference>
<dbReference type="Pfam" id="PF25975">
    <property type="entry name" value="CzcB_C"/>
    <property type="match status" value="1"/>
</dbReference>
<keyword evidence="2" id="KW-0813">Transport</keyword>
<feature type="domain" description="CzcB-like alpha-helical hairpin" evidence="8">
    <location>
        <begin position="141"/>
        <end position="198"/>
    </location>
</feature>
<feature type="domain" description="CzcB-like barrel-sandwich hybrid" evidence="10">
    <location>
        <begin position="102"/>
        <end position="246"/>
    </location>
</feature>
<dbReference type="Gene3D" id="1.10.287.470">
    <property type="entry name" value="Helix hairpin bin"/>
    <property type="match status" value="1"/>
</dbReference>
<dbReference type="PANTHER" id="PTHR30097">
    <property type="entry name" value="CATION EFFLUX SYSTEM PROTEIN CUSB"/>
    <property type="match status" value="1"/>
</dbReference>
<evidence type="ECO:0000313" key="13">
    <source>
        <dbReference type="Proteomes" id="UP000321201"/>
    </source>
</evidence>
<dbReference type="AlphaFoldDB" id="A0A5C7EHZ6"/>
<dbReference type="GO" id="GO:0015679">
    <property type="term" value="P:plasma membrane copper ion transport"/>
    <property type="evidence" value="ECO:0007669"/>
    <property type="project" value="TreeGrafter"/>
</dbReference>
<gene>
    <name evidence="12" type="ORF">FR698_15010</name>
</gene>
<evidence type="ECO:0000256" key="7">
    <source>
        <dbReference type="SAM" id="SignalP"/>
    </source>
</evidence>
<dbReference type="Gene3D" id="2.40.50.100">
    <property type="match status" value="1"/>
</dbReference>
<dbReference type="Gene3D" id="2.40.30.170">
    <property type="match status" value="1"/>
</dbReference>
<accession>A0A5C7EHZ6</accession>
<dbReference type="NCBIfam" id="TIGR01730">
    <property type="entry name" value="RND_mfp"/>
    <property type="match status" value="1"/>
</dbReference>
<feature type="signal peptide" evidence="7">
    <location>
        <begin position="1"/>
        <end position="27"/>
    </location>
</feature>
<protein>
    <submittedName>
        <fullName evidence="12">Efflux RND transporter periplasmic adaptor subunit</fullName>
    </submittedName>
</protein>
<dbReference type="InterPro" id="IPR058792">
    <property type="entry name" value="Beta-barrel_RND_2"/>
</dbReference>